<keyword evidence="2" id="KW-1185">Reference proteome</keyword>
<protein>
    <submittedName>
        <fullName evidence="1">Uncharacterized protein</fullName>
    </submittedName>
</protein>
<proteinExistence type="predicted"/>
<name>A0AAV8VCG4_9CUCU</name>
<organism evidence="1 2">
    <name type="scientific">Exocentrus adspersus</name>
    <dbReference type="NCBI Taxonomy" id="1586481"/>
    <lineage>
        <taxon>Eukaryota</taxon>
        <taxon>Metazoa</taxon>
        <taxon>Ecdysozoa</taxon>
        <taxon>Arthropoda</taxon>
        <taxon>Hexapoda</taxon>
        <taxon>Insecta</taxon>
        <taxon>Pterygota</taxon>
        <taxon>Neoptera</taxon>
        <taxon>Endopterygota</taxon>
        <taxon>Coleoptera</taxon>
        <taxon>Polyphaga</taxon>
        <taxon>Cucujiformia</taxon>
        <taxon>Chrysomeloidea</taxon>
        <taxon>Cerambycidae</taxon>
        <taxon>Lamiinae</taxon>
        <taxon>Acanthocinini</taxon>
        <taxon>Exocentrus</taxon>
    </lineage>
</organism>
<evidence type="ECO:0000313" key="2">
    <source>
        <dbReference type="Proteomes" id="UP001159042"/>
    </source>
</evidence>
<dbReference type="EMBL" id="JANEYG010000152">
    <property type="protein sequence ID" value="KAJ8912001.1"/>
    <property type="molecule type" value="Genomic_DNA"/>
</dbReference>
<gene>
    <name evidence="1" type="ORF">NQ315_003283</name>
</gene>
<comment type="caution">
    <text evidence="1">The sequence shown here is derived from an EMBL/GenBank/DDBJ whole genome shotgun (WGS) entry which is preliminary data.</text>
</comment>
<accession>A0AAV8VCG4</accession>
<sequence length="59" mass="6216">MFQCKAGINSIELLDKNIEISDANGTSGPIELLIGADIAGTIYTGKSFQLNNGLLAMET</sequence>
<evidence type="ECO:0000313" key="1">
    <source>
        <dbReference type="EMBL" id="KAJ8912001.1"/>
    </source>
</evidence>
<dbReference type="AlphaFoldDB" id="A0AAV8VCG4"/>
<dbReference type="Proteomes" id="UP001159042">
    <property type="component" value="Unassembled WGS sequence"/>
</dbReference>
<reference evidence="1 2" key="1">
    <citation type="journal article" date="2023" name="Insect Mol. Biol.">
        <title>Genome sequencing provides insights into the evolution of gene families encoding plant cell wall-degrading enzymes in longhorned beetles.</title>
        <authorList>
            <person name="Shin N.R."/>
            <person name="Okamura Y."/>
            <person name="Kirsch R."/>
            <person name="Pauchet Y."/>
        </authorList>
    </citation>
    <scope>NUCLEOTIDE SEQUENCE [LARGE SCALE GENOMIC DNA]</scope>
    <source>
        <strain evidence="1">EAD_L_NR</strain>
    </source>
</reference>